<dbReference type="InterPro" id="IPR032706">
    <property type="entry name" value="Spt6_HHH"/>
</dbReference>
<dbReference type="SUPFAM" id="SSF55550">
    <property type="entry name" value="SH2 domain"/>
    <property type="match status" value="1"/>
</dbReference>
<dbReference type="CDD" id="cd09918">
    <property type="entry name" value="SH2_Nterm_SPT6_like"/>
    <property type="match status" value="1"/>
</dbReference>
<dbReference type="Pfam" id="PF17674">
    <property type="entry name" value="HHH_9"/>
    <property type="match status" value="1"/>
</dbReference>
<dbReference type="InterPro" id="IPR023323">
    <property type="entry name" value="Tex-like_dom_sf"/>
</dbReference>
<dbReference type="Pfam" id="PF14639">
    <property type="entry name" value="YqgF"/>
    <property type="match status" value="1"/>
</dbReference>
<dbReference type="SUPFAM" id="SSF53098">
    <property type="entry name" value="Ribonuclease H-like"/>
    <property type="match status" value="1"/>
</dbReference>
<dbReference type="Proteomes" id="UP001162162">
    <property type="component" value="Unassembled WGS sequence"/>
</dbReference>
<comment type="subcellular location">
    <subcellularLocation>
        <location evidence="1">Nucleus</location>
    </subcellularLocation>
</comment>
<keyword evidence="4" id="KW-0539">Nucleus</keyword>
<dbReference type="GO" id="GO:0008023">
    <property type="term" value="C:transcription elongation factor complex"/>
    <property type="evidence" value="ECO:0007669"/>
    <property type="project" value="TreeGrafter"/>
</dbReference>
<sequence>MKDSDIDRLRNVQTAEELNDVHNHFVLYYADLPAMHAAWRIKEKERKKQEKREARLRLIAENEEGAEIPEEIEEIDDDEPEPETLKYANRSGSYALCTRAGLDPLAKKFGLTPEHFSENLRDNYQRHEVEQEPVEPTETAKEFLSPKFQTVEEVLQAAKYMVALQIAREPLVRKCVREVFFERAKMSVYPTKKGLKVIDESHNCYNMKYVKNKPVRDLTGDQFLKLCMAEEEHLLTITIHETMEGNTTSSYIDEVKQLYIRDEFSKNVQDWNALRMECVEKALTKSVLPDLCSELKRVLLAEAKDFVLKACCRKLYNWIKIAPYAITFPEEHEDEWDTTKGVRVMGLSYVPDYSVSAFACISAPDGEITDYLRLPHLLKRKNSFRTEEKLMKEADLSALRNFIYTKKPHVVAIGGESREAMMIAEDLRGVINELVESEQFPTIKVEIIDNELAKVYANSNKGQSDFRDYPELLRQAVSLARKMQDPLIEYSQLCNGDEEILSLRFHPLQEQIGKEELLEALCLEFVNRTNEVGVDVNLAVQQAHKSNLIQFICGLGPRKGQALLRVLKQTNQRLENRTQLVTACHMGPKVFINCSGFIKIDTNSLGDSTEAYVEILDGSRVHPETYEWARKMAVDALEYDDDEGANPAGALEEILEAPERLKDLDLDAFAEELERQGFGNKSITLYDIRAELNCRYKDLRQPFRSANPEELFDMLTKETPETFYIGKMVTATVIGIARRKPKPDQLDQANPVRNDETGLWQCPFCLKNDFPELSDVWNHFDAGSCPGQATGVKLRLDNGISGYIYIKNISDKPVSNPEERVGIGQLIHCRIMKIDVERFSVDCTSKSSDLLDKNHEWRPPRDPYYDQEKEDEELRVEAEKKKDKQRKTYIKRVIVHPAFHNISYAEAEKCMANMDQGEVIIRPSSKGADHLTITWKVSDGIYQHIDVREEGES</sequence>
<dbReference type="InterPro" id="IPR006641">
    <property type="entry name" value="YqgF/RNaseH-like_dom"/>
</dbReference>
<dbReference type="SUPFAM" id="SSF50249">
    <property type="entry name" value="Nucleic acid-binding proteins"/>
    <property type="match status" value="1"/>
</dbReference>
<dbReference type="PANTHER" id="PTHR10145:SF6">
    <property type="entry name" value="TRANSCRIPTION ELONGATION FACTOR SPT6"/>
    <property type="match status" value="1"/>
</dbReference>
<dbReference type="InterPro" id="IPR017072">
    <property type="entry name" value="TF_Spt6"/>
</dbReference>
<dbReference type="GO" id="GO:0034728">
    <property type="term" value="P:nucleosome organization"/>
    <property type="evidence" value="ECO:0007669"/>
    <property type="project" value="TreeGrafter"/>
</dbReference>
<dbReference type="InterPro" id="IPR010994">
    <property type="entry name" value="RuvA_2-like"/>
</dbReference>
<keyword evidence="8" id="KW-1185">Reference proteome</keyword>
<dbReference type="FunFam" id="1.10.150.850:FF:000004">
    <property type="entry name" value="Transcription elongation factor SPT6"/>
    <property type="match status" value="1"/>
</dbReference>
<dbReference type="PANTHER" id="PTHR10145">
    <property type="entry name" value="TRANSCRIPTION ELONGATION FACTOR SPT6"/>
    <property type="match status" value="1"/>
</dbReference>
<comment type="caution">
    <text evidence="7">The sequence shown here is derived from an EMBL/GenBank/DDBJ whole genome shotgun (WGS) entry which is preliminary data.</text>
</comment>
<evidence type="ECO:0000256" key="5">
    <source>
        <dbReference type="SAM" id="MobiDB-lite"/>
    </source>
</evidence>
<accession>A0AAV8Z6R2</accession>
<evidence type="ECO:0000256" key="2">
    <source>
        <dbReference type="ARBA" id="ARBA00009253"/>
    </source>
</evidence>
<keyword evidence="3" id="KW-0804">Transcription</keyword>
<feature type="region of interest" description="Disordered" evidence="5">
    <location>
        <begin position="852"/>
        <end position="881"/>
    </location>
</feature>
<dbReference type="Gene3D" id="1.10.10.2740">
    <property type="entry name" value="Spt6, Death-like domain"/>
    <property type="match status" value="1"/>
</dbReference>
<organism evidence="7 8">
    <name type="scientific">Aromia moschata</name>
    <dbReference type="NCBI Taxonomy" id="1265417"/>
    <lineage>
        <taxon>Eukaryota</taxon>
        <taxon>Metazoa</taxon>
        <taxon>Ecdysozoa</taxon>
        <taxon>Arthropoda</taxon>
        <taxon>Hexapoda</taxon>
        <taxon>Insecta</taxon>
        <taxon>Pterygota</taxon>
        <taxon>Neoptera</taxon>
        <taxon>Endopterygota</taxon>
        <taxon>Coleoptera</taxon>
        <taxon>Polyphaga</taxon>
        <taxon>Cucujiformia</taxon>
        <taxon>Chrysomeloidea</taxon>
        <taxon>Cerambycidae</taxon>
        <taxon>Cerambycinae</taxon>
        <taxon>Callichromatini</taxon>
        <taxon>Aromia</taxon>
    </lineage>
</organism>
<gene>
    <name evidence="7" type="ORF">NQ318_021790</name>
</gene>
<reference evidence="7" key="1">
    <citation type="journal article" date="2023" name="Insect Mol. Biol.">
        <title>Genome sequencing provides insights into the evolution of gene families encoding plant cell wall-degrading enzymes in longhorned beetles.</title>
        <authorList>
            <person name="Shin N.R."/>
            <person name="Okamura Y."/>
            <person name="Kirsch R."/>
            <person name="Pauchet Y."/>
        </authorList>
    </citation>
    <scope>NUCLEOTIDE SEQUENCE</scope>
    <source>
        <strain evidence="7">AMC_N1</strain>
    </source>
</reference>
<evidence type="ECO:0000313" key="7">
    <source>
        <dbReference type="EMBL" id="KAJ8959604.1"/>
    </source>
</evidence>
<dbReference type="Gene3D" id="3.30.420.140">
    <property type="entry name" value="YqgF/RNase H-like domain"/>
    <property type="match status" value="1"/>
</dbReference>
<dbReference type="SMART" id="SM00732">
    <property type="entry name" value="YqgFc"/>
    <property type="match status" value="1"/>
</dbReference>
<dbReference type="FunFam" id="1.10.10.2740:FF:000001">
    <property type="entry name" value="Transcription elongation factor spt6"/>
    <property type="match status" value="1"/>
</dbReference>
<dbReference type="SUPFAM" id="SSF158832">
    <property type="entry name" value="Tex N-terminal region-like"/>
    <property type="match status" value="1"/>
</dbReference>
<dbReference type="InterPro" id="IPR023319">
    <property type="entry name" value="Tex-like_HTH_dom_sf"/>
</dbReference>
<dbReference type="InterPro" id="IPR003029">
    <property type="entry name" value="S1_domain"/>
</dbReference>
<evidence type="ECO:0000259" key="6">
    <source>
        <dbReference type="PROSITE" id="PS50126"/>
    </source>
</evidence>
<dbReference type="Gene3D" id="1.10.150.850">
    <property type="entry name" value="Spt6, helix-hairpin-helix domain"/>
    <property type="match status" value="1"/>
</dbReference>
<dbReference type="Gene3D" id="1.10.10.650">
    <property type="entry name" value="RuvA domain 2-like"/>
    <property type="match status" value="1"/>
</dbReference>
<dbReference type="CDD" id="cd00164">
    <property type="entry name" value="S1_like"/>
    <property type="match status" value="1"/>
</dbReference>
<dbReference type="InterPro" id="IPR028231">
    <property type="entry name" value="Spt6_YqgF"/>
</dbReference>
<evidence type="ECO:0000256" key="4">
    <source>
        <dbReference type="ARBA" id="ARBA00023242"/>
    </source>
</evidence>
<dbReference type="InterPro" id="IPR035019">
    <property type="entry name" value="Spt6_SH2_N"/>
</dbReference>
<dbReference type="Pfam" id="PF14633">
    <property type="entry name" value="SH2_2"/>
    <property type="match status" value="1"/>
</dbReference>
<evidence type="ECO:0000313" key="8">
    <source>
        <dbReference type="Proteomes" id="UP001162162"/>
    </source>
</evidence>
<evidence type="ECO:0000256" key="1">
    <source>
        <dbReference type="ARBA" id="ARBA00004123"/>
    </source>
</evidence>
<dbReference type="Gene3D" id="1.10.3500.10">
    <property type="entry name" value="Tex N-terminal region-like"/>
    <property type="match status" value="1"/>
</dbReference>
<dbReference type="GO" id="GO:0140673">
    <property type="term" value="P:transcription elongation-coupled chromatin remodeling"/>
    <property type="evidence" value="ECO:0007669"/>
    <property type="project" value="InterPro"/>
</dbReference>
<dbReference type="GO" id="GO:0042393">
    <property type="term" value="F:histone binding"/>
    <property type="evidence" value="ECO:0007669"/>
    <property type="project" value="TreeGrafter"/>
</dbReference>
<dbReference type="FunFam" id="1.10.3500.10:FF:000006">
    <property type="entry name" value="Transcription elongation factor spt6"/>
    <property type="match status" value="1"/>
</dbReference>
<dbReference type="InterPro" id="IPR041692">
    <property type="entry name" value="HHH_9"/>
</dbReference>
<proteinExistence type="inferred from homology"/>
<feature type="compositionally biased region" description="Basic and acidic residues" evidence="5">
    <location>
        <begin position="852"/>
        <end position="867"/>
    </location>
</feature>
<dbReference type="Gene3D" id="3.30.505.10">
    <property type="entry name" value="SH2 domain"/>
    <property type="match status" value="1"/>
</dbReference>
<dbReference type="FunFam" id="3.30.420.140:FF:000004">
    <property type="entry name" value="Transcription elongation factor spt6"/>
    <property type="match status" value="1"/>
</dbReference>
<comment type="similarity">
    <text evidence="2">Belongs to the SPT6 family.</text>
</comment>
<dbReference type="GO" id="GO:0003676">
    <property type="term" value="F:nucleic acid binding"/>
    <property type="evidence" value="ECO:0007669"/>
    <property type="project" value="InterPro"/>
</dbReference>
<feature type="domain" description="S1 motif" evidence="6">
    <location>
        <begin position="791"/>
        <end position="846"/>
    </location>
</feature>
<name>A0AAV8Z6R2_9CUCU</name>
<dbReference type="Pfam" id="PF14635">
    <property type="entry name" value="HHH_7"/>
    <property type="match status" value="1"/>
</dbReference>
<dbReference type="AlphaFoldDB" id="A0AAV8Z6R2"/>
<dbReference type="InterPro" id="IPR012340">
    <property type="entry name" value="NA-bd_OB-fold"/>
</dbReference>
<protein>
    <recommendedName>
        <fullName evidence="6">S1 motif domain-containing protein</fullName>
    </recommendedName>
</protein>
<dbReference type="GO" id="GO:0031491">
    <property type="term" value="F:nucleosome binding"/>
    <property type="evidence" value="ECO:0007669"/>
    <property type="project" value="TreeGrafter"/>
</dbReference>
<dbReference type="InterPro" id="IPR035420">
    <property type="entry name" value="Spt6_SH2"/>
</dbReference>
<dbReference type="InterPro" id="IPR036860">
    <property type="entry name" value="SH2_dom_sf"/>
</dbReference>
<dbReference type="Pfam" id="PF00575">
    <property type="entry name" value="S1"/>
    <property type="match status" value="1"/>
</dbReference>
<dbReference type="InterPro" id="IPR012337">
    <property type="entry name" value="RNaseH-like_sf"/>
</dbReference>
<dbReference type="InterPro" id="IPR037027">
    <property type="entry name" value="YqgF/RNaseH-like_dom_sf"/>
</dbReference>
<dbReference type="SUPFAM" id="SSF47781">
    <property type="entry name" value="RuvA domain 2-like"/>
    <property type="match status" value="2"/>
</dbReference>
<dbReference type="InterPro" id="IPR042066">
    <property type="entry name" value="Spt6_death-like"/>
</dbReference>
<evidence type="ECO:0000256" key="3">
    <source>
        <dbReference type="ARBA" id="ARBA00023163"/>
    </source>
</evidence>
<dbReference type="PROSITE" id="PS50126">
    <property type="entry name" value="S1"/>
    <property type="match status" value="1"/>
</dbReference>
<dbReference type="Gene3D" id="2.40.50.140">
    <property type="entry name" value="Nucleic acid-binding proteins"/>
    <property type="match status" value="1"/>
</dbReference>
<dbReference type="Pfam" id="PF22706">
    <property type="entry name" value="Tex_central_region"/>
    <property type="match status" value="1"/>
</dbReference>
<dbReference type="EMBL" id="JAPWTK010000012">
    <property type="protein sequence ID" value="KAJ8959604.1"/>
    <property type="molecule type" value="Genomic_DNA"/>
</dbReference>
<dbReference type="InterPro" id="IPR055179">
    <property type="entry name" value="Tex-like_central_region"/>
</dbReference>